<dbReference type="AlphaFoldDB" id="A0A2R6QFU6"/>
<dbReference type="GO" id="GO:2000762">
    <property type="term" value="P:regulation of phenylpropanoid metabolic process"/>
    <property type="evidence" value="ECO:0007669"/>
    <property type="project" value="InterPro"/>
</dbReference>
<dbReference type="Gene3D" id="2.120.10.80">
    <property type="entry name" value="Kelch-type beta propeller"/>
    <property type="match status" value="1"/>
</dbReference>
<dbReference type="OMA" id="STWQWDQ"/>
<dbReference type="GO" id="GO:0080037">
    <property type="term" value="P:negative regulation of cytokinin-activated signaling pathway"/>
    <property type="evidence" value="ECO:0007669"/>
    <property type="project" value="InterPro"/>
</dbReference>
<keyword evidence="2" id="KW-1185">Reference proteome</keyword>
<dbReference type="SUPFAM" id="SSF81383">
    <property type="entry name" value="F-box domain"/>
    <property type="match status" value="1"/>
</dbReference>
<evidence type="ECO:0000313" key="2">
    <source>
        <dbReference type="Proteomes" id="UP000241394"/>
    </source>
</evidence>
<dbReference type="InParanoid" id="A0A2R6QFU6"/>
<dbReference type="EMBL" id="NKQK01000016">
    <property type="protein sequence ID" value="PSS07456.1"/>
    <property type="molecule type" value="Genomic_DNA"/>
</dbReference>
<dbReference type="STRING" id="1590841.A0A2R6QFU6"/>
<dbReference type="InterPro" id="IPR036047">
    <property type="entry name" value="F-box-like_dom_sf"/>
</dbReference>
<reference evidence="1 2" key="1">
    <citation type="submission" date="2017-07" db="EMBL/GenBank/DDBJ databases">
        <title>An improved, manually edited Actinidia chinensis var. chinensis (kiwifruit) genome highlights the challenges associated with draft genomes and gene prediction in plants.</title>
        <authorList>
            <person name="Pilkington S."/>
            <person name="Crowhurst R."/>
            <person name="Hilario E."/>
            <person name="Nardozza S."/>
            <person name="Fraser L."/>
            <person name="Peng Y."/>
            <person name="Gunaseelan K."/>
            <person name="Simpson R."/>
            <person name="Tahir J."/>
            <person name="Deroles S."/>
            <person name="Templeton K."/>
            <person name="Luo Z."/>
            <person name="Davy M."/>
            <person name="Cheng C."/>
            <person name="Mcneilage M."/>
            <person name="Scaglione D."/>
            <person name="Liu Y."/>
            <person name="Zhang Q."/>
            <person name="Datson P."/>
            <person name="De Silva N."/>
            <person name="Gardiner S."/>
            <person name="Bassett H."/>
            <person name="Chagne D."/>
            <person name="Mccallum J."/>
            <person name="Dzierzon H."/>
            <person name="Deng C."/>
            <person name="Wang Y.-Y."/>
            <person name="Barron N."/>
            <person name="Manako K."/>
            <person name="Bowen J."/>
            <person name="Foster T."/>
            <person name="Erridge Z."/>
            <person name="Tiffin H."/>
            <person name="Waite C."/>
            <person name="Davies K."/>
            <person name="Grierson E."/>
            <person name="Laing W."/>
            <person name="Kirk R."/>
            <person name="Chen X."/>
            <person name="Wood M."/>
            <person name="Montefiori M."/>
            <person name="Brummell D."/>
            <person name="Schwinn K."/>
            <person name="Catanach A."/>
            <person name="Fullerton C."/>
            <person name="Li D."/>
            <person name="Meiyalaghan S."/>
            <person name="Nieuwenhuizen N."/>
            <person name="Read N."/>
            <person name="Prakash R."/>
            <person name="Hunter D."/>
            <person name="Zhang H."/>
            <person name="Mckenzie M."/>
            <person name="Knabel M."/>
            <person name="Harris A."/>
            <person name="Allan A."/>
            <person name="Chen A."/>
            <person name="Janssen B."/>
            <person name="Plunkett B."/>
            <person name="Dwamena C."/>
            <person name="Voogd C."/>
            <person name="Leif D."/>
            <person name="Lafferty D."/>
            <person name="Souleyre E."/>
            <person name="Varkonyi-Gasic E."/>
            <person name="Gambi F."/>
            <person name="Hanley J."/>
            <person name="Yao J.-L."/>
            <person name="Cheung J."/>
            <person name="David K."/>
            <person name="Warren B."/>
            <person name="Marsh K."/>
            <person name="Snowden K."/>
            <person name="Lin-Wang K."/>
            <person name="Brian L."/>
            <person name="Martinez-Sanchez M."/>
            <person name="Wang M."/>
            <person name="Ileperuma N."/>
            <person name="Macnee N."/>
            <person name="Campin R."/>
            <person name="Mcatee P."/>
            <person name="Drummond R."/>
            <person name="Espley R."/>
            <person name="Ireland H."/>
            <person name="Wu R."/>
            <person name="Atkinson R."/>
            <person name="Karunairetnam S."/>
            <person name="Bulley S."/>
            <person name="Chunkath S."/>
            <person name="Hanley Z."/>
            <person name="Storey R."/>
            <person name="Thrimawithana A."/>
            <person name="Thomson S."/>
            <person name="David C."/>
            <person name="Testolin R."/>
        </authorList>
    </citation>
    <scope>NUCLEOTIDE SEQUENCE [LARGE SCALE GENOMIC DNA]</scope>
    <source>
        <strain evidence="2">cv. Red5</strain>
        <tissue evidence="1">Young leaf</tissue>
    </source>
</reference>
<dbReference type="SMART" id="SM00612">
    <property type="entry name" value="Kelch"/>
    <property type="match status" value="2"/>
</dbReference>
<accession>A0A2R6QFU6</accession>
<dbReference type="InterPro" id="IPR006652">
    <property type="entry name" value="Kelch_1"/>
</dbReference>
<evidence type="ECO:0000313" key="1">
    <source>
        <dbReference type="EMBL" id="PSS07456.1"/>
    </source>
</evidence>
<dbReference type="OrthoDB" id="191037at2759"/>
<reference evidence="2" key="2">
    <citation type="journal article" date="2018" name="BMC Genomics">
        <title>A manually annotated Actinidia chinensis var. chinensis (kiwifruit) genome highlights the challenges associated with draft genomes and gene prediction in plants.</title>
        <authorList>
            <person name="Pilkington S.M."/>
            <person name="Crowhurst R."/>
            <person name="Hilario E."/>
            <person name="Nardozza S."/>
            <person name="Fraser L."/>
            <person name="Peng Y."/>
            <person name="Gunaseelan K."/>
            <person name="Simpson R."/>
            <person name="Tahir J."/>
            <person name="Deroles S.C."/>
            <person name="Templeton K."/>
            <person name="Luo Z."/>
            <person name="Davy M."/>
            <person name="Cheng C."/>
            <person name="McNeilage M."/>
            <person name="Scaglione D."/>
            <person name="Liu Y."/>
            <person name="Zhang Q."/>
            <person name="Datson P."/>
            <person name="De Silva N."/>
            <person name="Gardiner S.E."/>
            <person name="Bassett H."/>
            <person name="Chagne D."/>
            <person name="McCallum J."/>
            <person name="Dzierzon H."/>
            <person name="Deng C."/>
            <person name="Wang Y.Y."/>
            <person name="Barron L."/>
            <person name="Manako K."/>
            <person name="Bowen J."/>
            <person name="Foster T.M."/>
            <person name="Erridge Z.A."/>
            <person name="Tiffin H."/>
            <person name="Waite C.N."/>
            <person name="Davies K.M."/>
            <person name="Grierson E.P."/>
            <person name="Laing W.A."/>
            <person name="Kirk R."/>
            <person name="Chen X."/>
            <person name="Wood M."/>
            <person name="Montefiori M."/>
            <person name="Brummell D.A."/>
            <person name="Schwinn K.E."/>
            <person name="Catanach A."/>
            <person name="Fullerton C."/>
            <person name="Li D."/>
            <person name="Meiyalaghan S."/>
            <person name="Nieuwenhuizen N."/>
            <person name="Read N."/>
            <person name="Prakash R."/>
            <person name="Hunter D."/>
            <person name="Zhang H."/>
            <person name="McKenzie M."/>
            <person name="Knabel M."/>
            <person name="Harris A."/>
            <person name="Allan A.C."/>
            <person name="Gleave A."/>
            <person name="Chen A."/>
            <person name="Janssen B.J."/>
            <person name="Plunkett B."/>
            <person name="Ampomah-Dwamena C."/>
            <person name="Voogd C."/>
            <person name="Leif D."/>
            <person name="Lafferty D."/>
            <person name="Souleyre E.J.F."/>
            <person name="Varkonyi-Gasic E."/>
            <person name="Gambi F."/>
            <person name="Hanley J."/>
            <person name="Yao J.L."/>
            <person name="Cheung J."/>
            <person name="David K.M."/>
            <person name="Warren B."/>
            <person name="Marsh K."/>
            <person name="Snowden K.C."/>
            <person name="Lin-Wang K."/>
            <person name="Brian L."/>
            <person name="Martinez-Sanchez M."/>
            <person name="Wang M."/>
            <person name="Ileperuma N."/>
            <person name="Macnee N."/>
            <person name="Campin R."/>
            <person name="McAtee P."/>
            <person name="Drummond R.S.M."/>
            <person name="Espley R.V."/>
            <person name="Ireland H.S."/>
            <person name="Wu R."/>
            <person name="Atkinson R.G."/>
            <person name="Karunairetnam S."/>
            <person name="Bulley S."/>
            <person name="Chunkath S."/>
            <person name="Hanley Z."/>
            <person name="Storey R."/>
            <person name="Thrimawithana A.H."/>
            <person name="Thomson S."/>
            <person name="David C."/>
            <person name="Testolin R."/>
            <person name="Huang H."/>
            <person name="Hellens R.P."/>
            <person name="Schaffer R.J."/>
        </authorList>
    </citation>
    <scope>NUCLEOTIDE SEQUENCE [LARGE SCALE GENOMIC DNA]</scope>
    <source>
        <strain evidence="2">cv. Red5</strain>
    </source>
</reference>
<dbReference type="SUPFAM" id="SSF117281">
    <property type="entry name" value="Kelch motif"/>
    <property type="match status" value="1"/>
</dbReference>
<dbReference type="FunCoup" id="A0A2R6QFU6">
    <property type="interactions" value="256"/>
</dbReference>
<protein>
    <submittedName>
        <fullName evidence="1">F-box/kelch-repeat protein</fullName>
    </submittedName>
</protein>
<dbReference type="InterPro" id="IPR015915">
    <property type="entry name" value="Kelch-typ_b-propeller"/>
</dbReference>
<name>A0A2R6QFU6_ACTCC</name>
<dbReference type="PANTHER" id="PTHR46407">
    <property type="entry name" value="OS02G0208700 PROTEIN"/>
    <property type="match status" value="1"/>
</dbReference>
<comment type="caution">
    <text evidence="1">The sequence shown here is derived from an EMBL/GenBank/DDBJ whole genome shotgun (WGS) entry which is preliminary data.</text>
</comment>
<organism evidence="1 2">
    <name type="scientific">Actinidia chinensis var. chinensis</name>
    <name type="common">Chinese soft-hair kiwi</name>
    <dbReference type="NCBI Taxonomy" id="1590841"/>
    <lineage>
        <taxon>Eukaryota</taxon>
        <taxon>Viridiplantae</taxon>
        <taxon>Streptophyta</taxon>
        <taxon>Embryophyta</taxon>
        <taxon>Tracheophyta</taxon>
        <taxon>Spermatophyta</taxon>
        <taxon>Magnoliopsida</taxon>
        <taxon>eudicotyledons</taxon>
        <taxon>Gunneridae</taxon>
        <taxon>Pentapetalae</taxon>
        <taxon>asterids</taxon>
        <taxon>Ericales</taxon>
        <taxon>Actinidiaceae</taxon>
        <taxon>Actinidia</taxon>
    </lineage>
</organism>
<dbReference type="PANTHER" id="PTHR46407:SF3">
    <property type="entry name" value="OS02G0208700 PROTEIN"/>
    <property type="match status" value="1"/>
</dbReference>
<dbReference type="Pfam" id="PF01344">
    <property type="entry name" value="Kelch_1"/>
    <property type="match status" value="2"/>
</dbReference>
<proteinExistence type="predicted"/>
<gene>
    <name evidence="1" type="ORF">CEY00_Acc17803</name>
</gene>
<dbReference type="CDD" id="cd22152">
    <property type="entry name" value="F-box_AtAFR-like"/>
    <property type="match status" value="1"/>
</dbReference>
<dbReference type="Gramene" id="PSS07456">
    <property type="protein sequence ID" value="PSS07456"/>
    <property type="gene ID" value="CEY00_Acc17803"/>
</dbReference>
<dbReference type="InterPro" id="IPR044595">
    <property type="entry name" value="KMD1-4"/>
</dbReference>
<dbReference type="Proteomes" id="UP000241394">
    <property type="component" value="Chromosome LG16"/>
</dbReference>
<sequence>MDLIPGLPHDIGLECLIRVPYDHFSSVSSVCRKWKAEMELPEFRRHRKFSGASQSLFVMAQSRVDRDQSGTGARKSSVNPVYQLTICEPETGKWSELLPVPGYSNGLPVFCRVTSVGSNLVVMGGLDPVTWEVSNAVFVYNFVSATWKRGADMPGGPRSFFACASDLDRTVYIAGGHDKEKNALRSAMAYDVANDEWVQLPDMAMDRDECKGVFHGGKFHVIGGYNTEMQGQFGTSAEAFGIATWKWDLVNDDFLDTATCSSICSDGGDGRLYMCRANEVVVLQGTTWKIVTELPADVQSRTTDTWQGRMFVMGCRRFGEAHKAYVLDLKNYKWTNVEVPEYYSGPIQSGCWLDL</sequence>